<dbReference type="PANTHER" id="PTHR12534:SF0">
    <property type="entry name" value="SMALL RIBOSOMAL SUBUNIT PROTEIN US2M"/>
    <property type="match status" value="1"/>
</dbReference>
<dbReference type="SUPFAM" id="SSF52313">
    <property type="entry name" value="Ribosomal protein S2"/>
    <property type="match status" value="1"/>
</dbReference>
<dbReference type="GO" id="GO:0015935">
    <property type="term" value="C:small ribosomal subunit"/>
    <property type="evidence" value="ECO:0007669"/>
    <property type="project" value="InterPro"/>
</dbReference>
<keyword evidence="2 5" id="KW-0689">Ribosomal protein</keyword>
<reference evidence="6" key="1">
    <citation type="journal article" date="2012" name="Science">
        <title>Fermentation, hydrogen, and sulfur metabolism in multiple uncultivated bacterial phyla.</title>
        <authorList>
            <person name="Wrighton K.C."/>
            <person name="Thomas B.C."/>
            <person name="Sharon I."/>
            <person name="Miller C.S."/>
            <person name="Castelle C.J."/>
            <person name="VerBerkmoes N.C."/>
            <person name="Wilkins M.J."/>
            <person name="Hettich R.L."/>
            <person name="Lipton M.S."/>
            <person name="Williams K.H."/>
            <person name="Long P.E."/>
            <person name="Banfield J.F."/>
        </authorList>
    </citation>
    <scope>NUCLEOTIDE SEQUENCE [LARGE SCALE GENOMIC DNA]</scope>
</reference>
<dbReference type="Pfam" id="PF00318">
    <property type="entry name" value="Ribosomal_S2"/>
    <property type="match status" value="1"/>
</dbReference>
<dbReference type="GO" id="GO:0003735">
    <property type="term" value="F:structural constituent of ribosome"/>
    <property type="evidence" value="ECO:0007669"/>
    <property type="project" value="InterPro"/>
</dbReference>
<dbReference type="AlphaFoldDB" id="K1XIN8"/>
<dbReference type="PROSITE" id="PS00962">
    <property type="entry name" value="RIBOSOMAL_S2_1"/>
    <property type="match status" value="1"/>
</dbReference>
<dbReference type="PANTHER" id="PTHR12534">
    <property type="entry name" value="30S RIBOSOMAL PROTEIN S2 PROKARYOTIC AND ORGANELLAR"/>
    <property type="match status" value="1"/>
</dbReference>
<dbReference type="GO" id="GO:0006412">
    <property type="term" value="P:translation"/>
    <property type="evidence" value="ECO:0007669"/>
    <property type="project" value="UniProtKB-UniRule"/>
</dbReference>
<name>K1XIN8_9BACT</name>
<evidence type="ECO:0000313" key="6">
    <source>
        <dbReference type="EMBL" id="EKD25061.1"/>
    </source>
</evidence>
<dbReference type="InterPro" id="IPR023591">
    <property type="entry name" value="Ribosomal_uS2_flav_dom_sf"/>
</dbReference>
<gene>
    <name evidence="5 6" type="primary">rpsB</name>
    <name evidence="6" type="ORF">ACD_80C00124G0004</name>
</gene>
<dbReference type="Gene3D" id="3.40.50.10490">
    <property type="entry name" value="Glucose-6-phosphate isomerase like protein, domain 1"/>
    <property type="match status" value="1"/>
</dbReference>
<dbReference type="InterPro" id="IPR018130">
    <property type="entry name" value="Ribosomal_uS2_CS"/>
</dbReference>
<comment type="similarity">
    <text evidence="1 5">Belongs to the universal ribosomal protein uS2 family.</text>
</comment>
<dbReference type="HAMAP" id="MF_00291_B">
    <property type="entry name" value="Ribosomal_uS2_B"/>
    <property type="match status" value="1"/>
</dbReference>
<evidence type="ECO:0000256" key="2">
    <source>
        <dbReference type="ARBA" id="ARBA00022980"/>
    </source>
</evidence>
<dbReference type="InterPro" id="IPR001865">
    <property type="entry name" value="Ribosomal_uS2"/>
</dbReference>
<evidence type="ECO:0000256" key="4">
    <source>
        <dbReference type="ARBA" id="ARBA00035256"/>
    </source>
</evidence>
<evidence type="ECO:0000256" key="1">
    <source>
        <dbReference type="ARBA" id="ARBA00006242"/>
    </source>
</evidence>
<dbReference type="NCBIfam" id="TIGR01011">
    <property type="entry name" value="rpsB_bact"/>
    <property type="match status" value="1"/>
</dbReference>
<sequence>MSISVNDVVEAQAHIGTLKSEAHPKTNKYWAGVINNLAVINPESIIEQIETAKAKILQAKADGKEILVVSEKKMYADELEKLGEKYGFNYLNYKLPSGFLTNFETLKKRIESMNTMARFVGTENYLTLTKKEQLVYKRKLERVLKIYKGVKNLSRKPELVIVLDGQMMDNFINEITKTPGVQSIIIAGTNFSRRWAEDSIILANVSSHKSVDFVLNNMFKA</sequence>
<dbReference type="EMBL" id="AMFJ01036131">
    <property type="protein sequence ID" value="EKD25061.1"/>
    <property type="molecule type" value="Genomic_DNA"/>
</dbReference>
<evidence type="ECO:0000256" key="5">
    <source>
        <dbReference type="HAMAP-Rule" id="MF_00291"/>
    </source>
</evidence>
<organism evidence="6">
    <name type="scientific">uncultured bacterium</name>
    <name type="common">gcode 4</name>
    <dbReference type="NCBI Taxonomy" id="1234023"/>
    <lineage>
        <taxon>Bacteria</taxon>
        <taxon>environmental samples</taxon>
    </lineage>
</organism>
<keyword evidence="3 5" id="KW-0687">Ribonucleoprotein</keyword>
<proteinExistence type="inferred from homology"/>
<accession>K1XIN8</accession>
<comment type="caution">
    <text evidence="6">The sequence shown here is derived from an EMBL/GenBank/DDBJ whole genome shotgun (WGS) entry which is preliminary data.</text>
</comment>
<evidence type="ECO:0000256" key="3">
    <source>
        <dbReference type="ARBA" id="ARBA00023274"/>
    </source>
</evidence>
<dbReference type="Gene3D" id="1.10.287.610">
    <property type="entry name" value="Helix hairpin bin"/>
    <property type="match status" value="1"/>
</dbReference>
<protein>
    <recommendedName>
        <fullName evidence="4 5">Small ribosomal subunit protein uS2</fullName>
    </recommendedName>
</protein>
<dbReference type="InterPro" id="IPR005706">
    <property type="entry name" value="Ribosomal_uS2_bac/mit/plastid"/>
</dbReference>